<feature type="domain" description="C-CAP/cofactor C-like" evidence="1">
    <location>
        <begin position="95"/>
        <end position="272"/>
    </location>
</feature>
<reference evidence="2 3" key="1">
    <citation type="submission" date="2024-05" db="EMBL/GenBank/DDBJ databases">
        <title>Long read based assembly of the Candida bracarensis genome reveals expanded adhesin content.</title>
        <authorList>
            <person name="Marcet-Houben M."/>
            <person name="Ksiezopolska E."/>
            <person name="Gabaldon T."/>
        </authorList>
    </citation>
    <scope>NUCLEOTIDE SEQUENCE [LARGE SCALE GENOMIC DNA]</scope>
    <source>
        <strain evidence="2 3">CBM6</strain>
    </source>
</reference>
<comment type="caution">
    <text evidence="2">The sequence shown here is derived from an EMBL/GenBank/DDBJ whole genome shotgun (WGS) entry which is preliminary data.</text>
</comment>
<sequence>MESFRTDLRELRARIEGGVHDEEVKRLLEELSLRFNENMSSFSSYDMERYARVFDHLHRELREHSQSNSNREVQFRFRTTPRFKDEQKVSSTSIPPEKIPRDYKIQNKTILLESSIGGNVRTYDGLKNCVIVTPETESHDSATTVENGSLSIGYCDDSVFAISVPFNKGNIFVTDCTRSVLIFKIPLGDVIQIRLHNLDKCKIQIEPRNSQEKSVSQTVIIEGCKNCSFHARNTDHFSIRNFSEFNIKQSTIFIVNKKQEWEPPLDTYRHDPSQLKRYINNGSNYT</sequence>
<gene>
    <name evidence="2" type="ORF">RNJ44_01270</name>
</gene>
<name>A0ABR4NRE3_9SACH</name>
<dbReference type="Proteomes" id="UP001623330">
    <property type="component" value="Unassembled WGS sequence"/>
</dbReference>
<protein>
    <recommendedName>
        <fullName evidence="1">C-CAP/cofactor C-like domain-containing protein</fullName>
    </recommendedName>
</protein>
<dbReference type="Gene3D" id="2.160.20.70">
    <property type="match status" value="1"/>
</dbReference>
<evidence type="ECO:0000313" key="2">
    <source>
        <dbReference type="EMBL" id="KAL3230821.1"/>
    </source>
</evidence>
<dbReference type="InterPro" id="IPR017901">
    <property type="entry name" value="C-CAP_CF_C-like"/>
</dbReference>
<organism evidence="2 3">
    <name type="scientific">Nakaseomyces bracarensis</name>
    <dbReference type="NCBI Taxonomy" id="273131"/>
    <lineage>
        <taxon>Eukaryota</taxon>
        <taxon>Fungi</taxon>
        <taxon>Dikarya</taxon>
        <taxon>Ascomycota</taxon>
        <taxon>Saccharomycotina</taxon>
        <taxon>Saccharomycetes</taxon>
        <taxon>Saccharomycetales</taxon>
        <taxon>Saccharomycetaceae</taxon>
        <taxon>Nakaseomyces</taxon>
    </lineage>
</organism>
<keyword evidence="3" id="KW-1185">Reference proteome</keyword>
<dbReference type="EMBL" id="JBEVYD010000009">
    <property type="protein sequence ID" value="KAL3230821.1"/>
    <property type="molecule type" value="Genomic_DNA"/>
</dbReference>
<accession>A0ABR4NRE3</accession>
<dbReference type="PROSITE" id="PS51329">
    <property type="entry name" value="C_CAP_COFACTOR_C"/>
    <property type="match status" value="1"/>
</dbReference>
<proteinExistence type="predicted"/>
<dbReference type="InterPro" id="IPR016098">
    <property type="entry name" value="CAP/MinC_C"/>
</dbReference>
<evidence type="ECO:0000313" key="3">
    <source>
        <dbReference type="Proteomes" id="UP001623330"/>
    </source>
</evidence>
<evidence type="ECO:0000259" key="1">
    <source>
        <dbReference type="PROSITE" id="PS51329"/>
    </source>
</evidence>